<keyword evidence="3" id="KW-0614">Plasmid</keyword>
<feature type="domain" description="Rhamnogalacturonase A/B/Epimerase-like pectate lyase" evidence="1">
    <location>
        <begin position="51"/>
        <end position="143"/>
    </location>
</feature>
<dbReference type="SMART" id="SM00710">
    <property type="entry name" value="PbH1"/>
    <property type="match status" value="7"/>
</dbReference>
<gene>
    <name evidence="3" type="ORF">L1F33_14435</name>
</gene>
<dbReference type="InterPro" id="IPR011050">
    <property type="entry name" value="Pectin_lyase_fold/virulence"/>
</dbReference>
<accession>A0ABY5T276</accession>
<reference evidence="3" key="1">
    <citation type="submission" date="2022-02" db="EMBL/GenBank/DDBJ databases">
        <title>Qipengyuania spongiae sp. nov., isolated from marine sponge.</title>
        <authorList>
            <person name="Li Z."/>
            <person name="Zhang M."/>
        </authorList>
    </citation>
    <scope>NUCLEOTIDE SEQUENCE</scope>
    <source>
        <strain evidence="3">PHS-Z21</strain>
        <plasmid evidence="3">unnamed</plasmid>
    </source>
</reference>
<dbReference type="Pfam" id="PF13229">
    <property type="entry name" value="Beta_helix"/>
    <property type="match status" value="1"/>
</dbReference>
<geneLocation type="plasmid" evidence="3 4">
    <name>unnamed</name>
</geneLocation>
<keyword evidence="4" id="KW-1185">Reference proteome</keyword>
<organism evidence="3 4">
    <name type="scientific">Qipengyuania spongiae</name>
    <dbReference type="NCBI Taxonomy" id="2909673"/>
    <lineage>
        <taxon>Bacteria</taxon>
        <taxon>Pseudomonadati</taxon>
        <taxon>Pseudomonadota</taxon>
        <taxon>Alphaproteobacteria</taxon>
        <taxon>Sphingomonadales</taxon>
        <taxon>Erythrobacteraceae</taxon>
        <taxon>Qipengyuania</taxon>
    </lineage>
</organism>
<dbReference type="Proteomes" id="UP001065265">
    <property type="component" value="Plasmid unnamed"/>
</dbReference>
<dbReference type="EMBL" id="CP092472">
    <property type="protein sequence ID" value="UVI40852.1"/>
    <property type="molecule type" value="Genomic_DNA"/>
</dbReference>
<evidence type="ECO:0000313" key="4">
    <source>
        <dbReference type="Proteomes" id="UP001065265"/>
    </source>
</evidence>
<dbReference type="SUPFAM" id="SSF51126">
    <property type="entry name" value="Pectin lyase-like"/>
    <property type="match status" value="1"/>
</dbReference>
<evidence type="ECO:0000259" key="2">
    <source>
        <dbReference type="Pfam" id="PF13229"/>
    </source>
</evidence>
<dbReference type="InterPro" id="IPR006626">
    <property type="entry name" value="PbH1"/>
</dbReference>
<dbReference type="Pfam" id="PF12708">
    <property type="entry name" value="Pect-lyase_RHGA_epim"/>
    <property type="match status" value="1"/>
</dbReference>
<sequence length="484" mass="52097">MLNDFSFSEVLSRRRALVAGTLAFGGAVLGFGTACGAVRKQVLLPDFRKTTDQDDTAALRRAADTGAIVYVPPGTYSIAMDAETSLPTGLRLRGAGAGRSIIRRSYSAEGPFVLFADSRSSLPENNLTDWHITGLGFHDDVENRGYSEFDYMIMLNGVTGVTIEDCIFRGFRGDAIYLGSSTVRAVERHNRDIAIRRCMFDGVNTNNRNAISILDADEVLIEGCQFDNVGRPGGNSAFDPMNPASGMQNPGAIDIEPENTGFSRVDNVRIRHNRFRGGGGAAVTLNLFSNSPQSYTRNVQVEENVVIDRDGGFIARSFASPAREQQLYNIGFTNNEVSRCRKPFLLDGIAGVGFFGNSFTECAEAGEIGWREPVTNIALEKNRFVRSGTAQGYALWVRSANSLTLRGNAFVDCGLANGSLGIPLAFVEGTSRYIILTDNQIVGRAGRTTEAATIFNGAAVDRSTLVATGNTLVGTVGRGAANLF</sequence>
<evidence type="ECO:0000259" key="1">
    <source>
        <dbReference type="Pfam" id="PF12708"/>
    </source>
</evidence>
<evidence type="ECO:0000313" key="3">
    <source>
        <dbReference type="EMBL" id="UVI40852.1"/>
    </source>
</evidence>
<dbReference type="InterPro" id="IPR012334">
    <property type="entry name" value="Pectin_lyas_fold"/>
</dbReference>
<dbReference type="InterPro" id="IPR039448">
    <property type="entry name" value="Beta_helix"/>
</dbReference>
<dbReference type="InterPro" id="IPR024535">
    <property type="entry name" value="RHGA/B-epi-like_pectate_lyase"/>
</dbReference>
<dbReference type="Gene3D" id="2.160.20.10">
    <property type="entry name" value="Single-stranded right-handed beta-helix, Pectin lyase-like"/>
    <property type="match status" value="1"/>
</dbReference>
<feature type="domain" description="Right handed beta helix" evidence="2">
    <location>
        <begin position="153"/>
        <end position="313"/>
    </location>
</feature>
<dbReference type="RefSeq" id="WP_265561559.1">
    <property type="nucleotide sequence ID" value="NZ_CP092472.1"/>
</dbReference>
<proteinExistence type="predicted"/>
<protein>
    <submittedName>
        <fullName evidence="3">Right-handed parallel beta-helix repeat-containing protein</fullName>
    </submittedName>
</protein>
<name>A0ABY5T276_9SPHN</name>